<comment type="caution">
    <text evidence="1">The sequence shown here is derived from an EMBL/GenBank/DDBJ whole genome shotgun (WGS) entry which is preliminary data.</text>
</comment>
<organism evidence="1 2">
    <name type="scientific">Sediminicola luteus</name>
    <dbReference type="NCBI Taxonomy" id="319238"/>
    <lineage>
        <taxon>Bacteria</taxon>
        <taxon>Pseudomonadati</taxon>
        <taxon>Bacteroidota</taxon>
        <taxon>Flavobacteriia</taxon>
        <taxon>Flavobacteriales</taxon>
        <taxon>Flavobacteriaceae</taxon>
        <taxon>Sediminicola</taxon>
    </lineage>
</organism>
<reference evidence="1 2" key="1">
    <citation type="submission" date="2024-07" db="EMBL/GenBank/DDBJ databases">
        <title>The genome sequence of type strain Sediminicola luteus GDMCC 1.2596T.</title>
        <authorList>
            <person name="Liu Y."/>
        </authorList>
    </citation>
    <scope>NUCLEOTIDE SEQUENCE [LARGE SCALE GENOMIC DNA]</scope>
    <source>
        <strain evidence="1 2">GDMCC 1.2596</strain>
    </source>
</reference>
<gene>
    <name evidence="1" type="ORF">ABXZ32_02845</name>
</gene>
<sequence length="298" mass="34448">MGYKNFDLIDYGWVAVRFICDSCGTKLISGKIPIPDIDYPDLDVDGTPCLTNIDNKRCPKCGKYHTIHVGIPNVNDNTEPYIEIDGIDKRDILDAITYDIWEEIYDYDAVDAILSTDQSIGRFINDMEDLSQLNLAVFEKKSLQIALHRQIFSGAITCLEDYLSSTLIREVIGDEVNFRKFVSTYHGLKNRKFELGNIYSQLDELYEIVKRELLDVIYHDLPKVKGMYHDTLKVQFPNMEKIIKNIKTRHDIVHRNGKTKGGEYIKLDKEDVEKHIKETIEFVVFIEKQINPDFSLPS</sequence>
<dbReference type="Proteomes" id="UP001549773">
    <property type="component" value="Unassembled WGS sequence"/>
</dbReference>
<protein>
    <recommendedName>
        <fullName evidence="3">RiboL-PSP-HEPN domain-containing protein</fullName>
    </recommendedName>
</protein>
<proteinExistence type="predicted"/>
<name>A0ABV2TSR1_9FLAO</name>
<evidence type="ECO:0008006" key="3">
    <source>
        <dbReference type="Google" id="ProtNLM"/>
    </source>
</evidence>
<dbReference type="EMBL" id="JBEWYP010000001">
    <property type="protein sequence ID" value="MET7028312.1"/>
    <property type="molecule type" value="Genomic_DNA"/>
</dbReference>
<evidence type="ECO:0000313" key="1">
    <source>
        <dbReference type="EMBL" id="MET7028312.1"/>
    </source>
</evidence>
<keyword evidence="2" id="KW-1185">Reference proteome</keyword>
<evidence type="ECO:0000313" key="2">
    <source>
        <dbReference type="Proteomes" id="UP001549773"/>
    </source>
</evidence>
<dbReference type="RefSeq" id="WP_354617170.1">
    <property type="nucleotide sequence ID" value="NZ_JBEWYP010000001.1"/>
</dbReference>
<accession>A0ABV2TSR1</accession>